<dbReference type="Proteomes" id="UP000250321">
    <property type="component" value="Unassembled WGS sequence"/>
</dbReference>
<protein>
    <submittedName>
        <fullName evidence="2">Uncharacterized protein</fullName>
    </submittedName>
</protein>
<dbReference type="InterPro" id="IPR038777">
    <property type="entry name" value="At4g18490-like"/>
</dbReference>
<evidence type="ECO:0000256" key="1">
    <source>
        <dbReference type="SAM" id="Coils"/>
    </source>
</evidence>
<keyword evidence="3" id="KW-1185">Reference proteome</keyword>
<dbReference type="OrthoDB" id="602706at2759"/>
<gene>
    <name evidence="2" type="ORF">Pyn_29316</name>
</gene>
<keyword evidence="1" id="KW-0175">Coiled coil</keyword>
<dbReference type="STRING" id="2094558.A0A314YBK8"/>
<accession>A0A314YBK8</accession>
<dbReference type="EMBL" id="PJQY01001354">
    <property type="protein sequence ID" value="PQQ03347.1"/>
    <property type="molecule type" value="Genomic_DNA"/>
</dbReference>
<evidence type="ECO:0000313" key="2">
    <source>
        <dbReference type="EMBL" id="PQQ03347.1"/>
    </source>
</evidence>
<reference evidence="2 3" key="1">
    <citation type="submission" date="2018-02" db="EMBL/GenBank/DDBJ databases">
        <title>Draft genome of wild Prunus yedoensis var. nudiflora.</title>
        <authorList>
            <person name="Baek S."/>
            <person name="Kim J.-H."/>
            <person name="Choi K."/>
            <person name="Kim G.-B."/>
            <person name="Cho A."/>
            <person name="Jang H."/>
            <person name="Shin C.-H."/>
            <person name="Yu H.-J."/>
            <person name="Mun J.-H."/>
        </authorList>
    </citation>
    <scope>NUCLEOTIDE SEQUENCE [LARGE SCALE GENOMIC DNA]</scope>
    <source>
        <strain evidence="3">cv. Jeju island</strain>
        <tissue evidence="2">Leaf</tissue>
    </source>
</reference>
<evidence type="ECO:0000313" key="3">
    <source>
        <dbReference type="Proteomes" id="UP000250321"/>
    </source>
</evidence>
<dbReference type="PANTHER" id="PTHR36380:SF1">
    <property type="entry name" value="OS01G0755100 PROTEIN"/>
    <property type="match status" value="1"/>
</dbReference>
<dbReference type="PANTHER" id="PTHR36380">
    <property type="entry name" value="BNAA03G58330D PROTEIN"/>
    <property type="match status" value="1"/>
</dbReference>
<organism evidence="2 3">
    <name type="scientific">Prunus yedoensis var. nudiflora</name>
    <dbReference type="NCBI Taxonomy" id="2094558"/>
    <lineage>
        <taxon>Eukaryota</taxon>
        <taxon>Viridiplantae</taxon>
        <taxon>Streptophyta</taxon>
        <taxon>Embryophyta</taxon>
        <taxon>Tracheophyta</taxon>
        <taxon>Spermatophyta</taxon>
        <taxon>Magnoliopsida</taxon>
        <taxon>eudicotyledons</taxon>
        <taxon>Gunneridae</taxon>
        <taxon>Pentapetalae</taxon>
        <taxon>rosids</taxon>
        <taxon>fabids</taxon>
        <taxon>Rosales</taxon>
        <taxon>Rosaceae</taxon>
        <taxon>Amygdaloideae</taxon>
        <taxon>Amygdaleae</taxon>
        <taxon>Prunus</taxon>
    </lineage>
</organism>
<proteinExistence type="predicted"/>
<sequence length="133" mass="15015">MIHWDSADIPHSVSQNTCRNVTEPSKGVVEEQVYIHESHLETKTKSTLDDHPTSGLGSPCSNAMELEIHSMMENDGNVEKAEAYTKELEDICNTLKKKHEEAKELLVRAVVNNNNLLMLNHPIYDAKISFRLS</sequence>
<comment type="caution">
    <text evidence="2">The sequence shown here is derived from an EMBL/GenBank/DDBJ whole genome shotgun (WGS) entry which is preliminary data.</text>
</comment>
<feature type="coiled-coil region" evidence="1">
    <location>
        <begin position="78"/>
        <end position="105"/>
    </location>
</feature>
<dbReference type="AlphaFoldDB" id="A0A314YBK8"/>
<name>A0A314YBK8_PRUYE</name>